<dbReference type="EMBL" id="BDIP01002140">
    <property type="protein sequence ID" value="GIQ85793.1"/>
    <property type="molecule type" value="Genomic_DNA"/>
</dbReference>
<dbReference type="Gene3D" id="2.120.10.80">
    <property type="entry name" value="Kelch-type beta propeller"/>
    <property type="match status" value="1"/>
</dbReference>
<proteinExistence type="predicted"/>
<dbReference type="AlphaFoldDB" id="A0A9K3D107"/>
<evidence type="ECO:0000313" key="2">
    <source>
        <dbReference type="Proteomes" id="UP000265618"/>
    </source>
</evidence>
<comment type="caution">
    <text evidence="1">The sequence shown here is derived from an EMBL/GenBank/DDBJ whole genome shotgun (WGS) entry which is preliminary data.</text>
</comment>
<reference evidence="1 2" key="1">
    <citation type="journal article" date="2018" name="PLoS ONE">
        <title>The draft genome of Kipferlia bialata reveals reductive genome evolution in fornicate parasites.</title>
        <authorList>
            <person name="Tanifuji G."/>
            <person name="Takabayashi S."/>
            <person name="Kume K."/>
            <person name="Takagi M."/>
            <person name="Nakayama T."/>
            <person name="Kamikawa R."/>
            <person name="Inagaki Y."/>
            <person name="Hashimoto T."/>
        </authorList>
    </citation>
    <scope>NUCLEOTIDE SEQUENCE [LARGE SCALE GENOMIC DNA]</scope>
    <source>
        <strain evidence="1">NY0173</strain>
    </source>
</reference>
<name>A0A9K3D107_9EUKA</name>
<evidence type="ECO:0000313" key="1">
    <source>
        <dbReference type="EMBL" id="GIQ85793.1"/>
    </source>
</evidence>
<dbReference type="InterPro" id="IPR015915">
    <property type="entry name" value="Kelch-typ_b-propeller"/>
</dbReference>
<dbReference type="SUPFAM" id="SSF117281">
    <property type="entry name" value="Kelch motif"/>
    <property type="match status" value="1"/>
</dbReference>
<sequence>MAPMRWYLSCREITIGSSDDIYVAAATLSHNTLLVAWESGQVDRLTVDPTNAEITETTTVLGPSPLKAGLLGVLSCLVSGYNQTVQVSYELIMERSPNGDHIYSATPLEVRVFYPDTGDIRQIGNRGEGDWPQARLGCSVGLVGGTLVVVSGFKPCVVPDGVTVPPSPIPDMWCLDIQCSDSGVRWDRHTIPRRASRTFCNAGLRPAEMCNAGDCVMVSGARHTHSLSLAGERRVERVTYVGKAPQLRIISRTIEVDMDPCICFFFRYVKTNSDPDQYDNLVHMYDRVSGDATLCEPLPYPEEVTCACMLNPTTMIVVQEERLLLVELDPELFNIYTDVD</sequence>
<keyword evidence="2" id="KW-1185">Reference proteome</keyword>
<protein>
    <submittedName>
        <fullName evidence="1">Uncharacterized protein</fullName>
    </submittedName>
</protein>
<organism evidence="1 2">
    <name type="scientific">Kipferlia bialata</name>
    <dbReference type="NCBI Taxonomy" id="797122"/>
    <lineage>
        <taxon>Eukaryota</taxon>
        <taxon>Metamonada</taxon>
        <taxon>Carpediemonas-like organisms</taxon>
        <taxon>Kipferlia</taxon>
    </lineage>
</organism>
<dbReference type="Proteomes" id="UP000265618">
    <property type="component" value="Unassembled WGS sequence"/>
</dbReference>
<accession>A0A9K3D107</accession>
<gene>
    <name evidence="1" type="ORF">KIPB_007524</name>
</gene>